<dbReference type="Proteomes" id="UP000297737">
    <property type="component" value="Unassembled WGS sequence"/>
</dbReference>
<dbReference type="Gene3D" id="3.40.1410.10">
    <property type="entry name" value="Chorismate lyase-like"/>
    <property type="match status" value="1"/>
</dbReference>
<dbReference type="CDD" id="cd07377">
    <property type="entry name" value="WHTH_GntR"/>
    <property type="match status" value="1"/>
</dbReference>
<accession>A0A4Y9EP99</accession>
<dbReference type="PROSITE" id="PS50949">
    <property type="entry name" value="HTH_GNTR"/>
    <property type="match status" value="1"/>
</dbReference>
<dbReference type="InterPro" id="IPR036390">
    <property type="entry name" value="WH_DNA-bd_sf"/>
</dbReference>
<protein>
    <submittedName>
        <fullName evidence="5">UTRA domain-containing protein</fullName>
    </submittedName>
</protein>
<reference evidence="5 6" key="1">
    <citation type="submission" date="2019-02" db="EMBL/GenBank/DDBJ databases">
        <title>Polymorphobacter sp. isolated from the lake at the Tibet of China.</title>
        <authorList>
            <person name="Li A."/>
        </authorList>
    </citation>
    <scope>NUCLEOTIDE SEQUENCE [LARGE SCALE GENOMIC DNA]</scope>
    <source>
        <strain evidence="5 6">DJ1R-1</strain>
    </source>
</reference>
<dbReference type="EMBL" id="SIHO01000002">
    <property type="protein sequence ID" value="TFU03444.1"/>
    <property type="molecule type" value="Genomic_DNA"/>
</dbReference>
<evidence type="ECO:0000256" key="1">
    <source>
        <dbReference type="ARBA" id="ARBA00023015"/>
    </source>
</evidence>
<dbReference type="AlphaFoldDB" id="A0A4Y9EP99"/>
<dbReference type="InterPro" id="IPR036388">
    <property type="entry name" value="WH-like_DNA-bd_sf"/>
</dbReference>
<evidence type="ECO:0000313" key="6">
    <source>
        <dbReference type="Proteomes" id="UP000297737"/>
    </source>
</evidence>
<dbReference type="PRINTS" id="PR00035">
    <property type="entry name" value="HTHGNTR"/>
</dbReference>
<dbReference type="FunFam" id="1.10.10.10:FF:000079">
    <property type="entry name" value="GntR family transcriptional regulator"/>
    <property type="match status" value="1"/>
</dbReference>
<dbReference type="RefSeq" id="WP_135246036.1">
    <property type="nucleotide sequence ID" value="NZ_SIHO01000002.1"/>
</dbReference>
<dbReference type="GO" id="GO:0003677">
    <property type="term" value="F:DNA binding"/>
    <property type="evidence" value="ECO:0007669"/>
    <property type="project" value="UniProtKB-KW"/>
</dbReference>
<dbReference type="Gene3D" id="1.10.10.10">
    <property type="entry name" value="Winged helix-like DNA-binding domain superfamily/Winged helix DNA-binding domain"/>
    <property type="match status" value="1"/>
</dbReference>
<dbReference type="InterPro" id="IPR050679">
    <property type="entry name" value="Bact_HTH_transcr_reg"/>
</dbReference>
<dbReference type="SUPFAM" id="SSF46785">
    <property type="entry name" value="Winged helix' DNA-binding domain"/>
    <property type="match status" value="1"/>
</dbReference>
<keyword evidence="2" id="KW-0238">DNA-binding</keyword>
<keyword evidence="1" id="KW-0805">Transcription regulation</keyword>
<dbReference type="SMART" id="SM00866">
    <property type="entry name" value="UTRA"/>
    <property type="match status" value="1"/>
</dbReference>
<comment type="caution">
    <text evidence="5">The sequence shown here is derived from an EMBL/GenBank/DDBJ whole genome shotgun (WGS) entry which is preliminary data.</text>
</comment>
<dbReference type="PANTHER" id="PTHR44846:SF16">
    <property type="entry name" value="TRANSCRIPTIONAL REGULATOR PHNF-RELATED"/>
    <property type="match status" value="1"/>
</dbReference>
<keyword evidence="3" id="KW-0804">Transcription</keyword>
<dbReference type="InterPro" id="IPR011663">
    <property type="entry name" value="UTRA"/>
</dbReference>
<dbReference type="InterPro" id="IPR028978">
    <property type="entry name" value="Chorismate_lyase_/UTRA_dom_sf"/>
</dbReference>
<proteinExistence type="predicted"/>
<dbReference type="SMART" id="SM00345">
    <property type="entry name" value="HTH_GNTR"/>
    <property type="match status" value="1"/>
</dbReference>
<organism evidence="5 6">
    <name type="scientific">Glacieibacterium arshaanense</name>
    <dbReference type="NCBI Taxonomy" id="2511025"/>
    <lineage>
        <taxon>Bacteria</taxon>
        <taxon>Pseudomonadati</taxon>
        <taxon>Pseudomonadota</taxon>
        <taxon>Alphaproteobacteria</taxon>
        <taxon>Sphingomonadales</taxon>
        <taxon>Sphingosinicellaceae</taxon>
        <taxon>Glacieibacterium</taxon>
    </lineage>
</organism>
<evidence type="ECO:0000313" key="5">
    <source>
        <dbReference type="EMBL" id="TFU03444.1"/>
    </source>
</evidence>
<feature type="domain" description="HTH gntR-type" evidence="4">
    <location>
        <begin position="4"/>
        <end position="72"/>
    </location>
</feature>
<dbReference type="PANTHER" id="PTHR44846">
    <property type="entry name" value="MANNOSYL-D-GLYCERATE TRANSPORT/METABOLISM SYSTEM REPRESSOR MNGR-RELATED"/>
    <property type="match status" value="1"/>
</dbReference>
<dbReference type="Pfam" id="PF07702">
    <property type="entry name" value="UTRA"/>
    <property type="match status" value="1"/>
</dbReference>
<dbReference type="SUPFAM" id="SSF64288">
    <property type="entry name" value="Chorismate lyase-like"/>
    <property type="match status" value="1"/>
</dbReference>
<gene>
    <name evidence="5" type="ORF">EUV02_09750</name>
</gene>
<dbReference type="OrthoDB" id="9808698at2"/>
<evidence type="ECO:0000259" key="4">
    <source>
        <dbReference type="PROSITE" id="PS50949"/>
    </source>
</evidence>
<keyword evidence="6" id="KW-1185">Reference proteome</keyword>
<evidence type="ECO:0000256" key="2">
    <source>
        <dbReference type="ARBA" id="ARBA00023125"/>
    </source>
</evidence>
<sequence length="243" mass="26262">MRAAPLHVRIGADIAAQIMSGAWKPGHRIPAEHELMAQYDCARMTVSKALSRLAASGLIERRRRAGSFVAAPPLHHAALSIPDIRADIQAHGRRYRLDLLARSERTASAADRAALQIRSGKVLALRCLHSADDAPYALEERLINLGVVPDAAAVDFSAEPPGSWLLGHVPWTEAEHSIAAVGADADTATALKLERGTACLRLERWTWYDAGDTGAPERITWVRQTFPGTAFILSAHFSARGTG</sequence>
<dbReference type="Pfam" id="PF00392">
    <property type="entry name" value="GntR"/>
    <property type="match status" value="1"/>
</dbReference>
<dbReference type="GO" id="GO:0003700">
    <property type="term" value="F:DNA-binding transcription factor activity"/>
    <property type="evidence" value="ECO:0007669"/>
    <property type="project" value="InterPro"/>
</dbReference>
<dbReference type="InterPro" id="IPR000524">
    <property type="entry name" value="Tscrpt_reg_HTH_GntR"/>
</dbReference>
<name>A0A4Y9EP99_9SPHN</name>
<evidence type="ECO:0000256" key="3">
    <source>
        <dbReference type="ARBA" id="ARBA00023163"/>
    </source>
</evidence>